<evidence type="ECO:0000256" key="1">
    <source>
        <dbReference type="SAM" id="MobiDB-lite"/>
    </source>
</evidence>
<dbReference type="Proteomes" id="UP000186817">
    <property type="component" value="Unassembled WGS sequence"/>
</dbReference>
<evidence type="ECO:0000313" key="3">
    <source>
        <dbReference type="EMBL" id="OLP79877.1"/>
    </source>
</evidence>
<dbReference type="Pfam" id="PF02469">
    <property type="entry name" value="Fasciclin"/>
    <property type="match status" value="1"/>
</dbReference>
<reference evidence="3 4" key="1">
    <citation type="submission" date="2016-02" db="EMBL/GenBank/DDBJ databases">
        <title>Genome analysis of coral dinoflagellate symbionts highlights evolutionary adaptations to a symbiotic lifestyle.</title>
        <authorList>
            <person name="Aranda M."/>
            <person name="Li Y."/>
            <person name="Liew Y.J."/>
            <person name="Baumgarten S."/>
            <person name="Simakov O."/>
            <person name="Wilson M."/>
            <person name="Piel J."/>
            <person name="Ashoor H."/>
            <person name="Bougouffa S."/>
            <person name="Bajic V.B."/>
            <person name="Ryu T."/>
            <person name="Ravasi T."/>
            <person name="Bayer T."/>
            <person name="Micklem G."/>
            <person name="Kim H."/>
            <person name="Bhak J."/>
            <person name="Lajeunesse T.C."/>
            <person name="Voolstra C.R."/>
        </authorList>
    </citation>
    <scope>NUCLEOTIDE SEQUENCE [LARGE SCALE GENOMIC DNA]</scope>
    <source>
        <strain evidence="3 4">CCMP2467</strain>
    </source>
</reference>
<feature type="region of interest" description="Disordered" evidence="1">
    <location>
        <begin position="290"/>
        <end position="310"/>
    </location>
</feature>
<dbReference type="SUPFAM" id="SSF48403">
    <property type="entry name" value="Ankyrin repeat"/>
    <property type="match status" value="1"/>
</dbReference>
<dbReference type="Gene3D" id="2.30.180.10">
    <property type="entry name" value="FAS1 domain"/>
    <property type="match status" value="1"/>
</dbReference>
<evidence type="ECO:0000313" key="4">
    <source>
        <dbReference type="Proteomes" id="UP000186817"/>
    </source>
</evidence>
<dbReference type="InterPro" id="IPR036378">
    <property type="entry name" value="FAS1_dom_sf"/>
</dbReference>
<accession>A0A1Q9CAM0</accession>
<dbReference type="InterPro" id="IPR000782">
    <property type="entry name" value="FAS1_domain"/>
</dbReference>
<gene>
    <name evidence="3" type="ORF">AK812_SmicGene39785</name>
</gene>
<sequence length="394" mass="43108">MALAPGPGPFSGHPSSREQELLKAMAQGVPQLPVFELNSVTAKFQQDALSAEEMGIPIEEIHDVRALMRHLQQLRDFFLGFRQRFLLHGESSADAVVLDSRLNLDVDLLHFAEVSQDRMDVLMDAAGQGSLGEVESSLQLPQGSRLEEGRRLLSFDCGHVEVIILLLEASADKDLADSFACHDEVVSLPLRAGAKIAVDIGDHTALMFASGSGCGSLDRGRRALMRACEQGSVKALGGSLQIPFGSHSPLHLHSDPPQDEEDARPPEKIRRWRSCCRNLAPGILLTLPESEMDVPADPPGAARSAREARNHPGRLLRERVPGKWGIADLVKAQDTKEVKSLANQLLRVTVTGSLETMDRTVQINGATLTKANIRCWNGYVHFLDRPLVPRFRGI</sequence>
<feature type="region of interest" description="Disordered" evidence="1">
    <location>
        <begin position="246"/>
        <end position="266"/>
    </location>
</feature>
<name>A0A1Q9CAM0_SYMMI</name>
<dbReference type="OrthoDB" id="286301at2759"/>
<dbReference type="SUPFAM" id="SSF82153">
    <property type="entry name" value="FAS1 domain"/>
    <property type="match status" value="1"/>
</dbReference>
<keyword evidence="4" id="KW-1185">Reference proteome</keyword>
<dbReference type="EMBL" id="LSRX01001439">
    <property type="protein sequence ID" value="OLP79877.1"/>
    <property type="molecule type" value="Genomic_DNA"/>
</dbReference>
<dbReference type="AlphaFoldDB" id="A0A1Q9CAM0"/>
<comment type="caution">
    <text evidence="3">The sequence shown here is derived from an EMBL/GenBank/DDBJ whole genome shotgun (WGS) entry which is preliminary data.</text>
</comment>
<dbReference type="InterPro" id="IPR036770">
    <property type="entry name" value="Ankyrin_rpt-contain_sf"/>
</dbReference>
<proteinExistence type="predicted"/>
<organism evidence="3 4">
    <name type="scientific">Symbiodinium microadriaticum</name>
    <name type="common">Dinoflagellate</name>
    <name type="synonym">Zooxanthella microadriatica</name>
    <dbReference type="NCBI Taxonomy" id="2951"/>
    <lineage>
        <taxon>Eukaryota</taxon>
        <taxon>Sar</taxon>
        <taxon>Alveolata</taxon>
        <taxon>Dinophyceae</taxon>
        <taxon>Suessiales</taxon>
        <taxon>Symbiodiniaceae</taxon>
        <taxon>Symbiodinium</taxon>
    </lineage>
</organism>
<evidence type="ECO:0000259" key="2">
    <source>
        <dbReference type="Pfam" id="PF02469"/>
    </source>
</evidence>
<feature type="domain" description="FAS1" evidence="2">
    <location>
        <begin position="321"/>
        <end position="389"/>
    </location>
</feature>
<protein>
    <recommendedName>
        <fullName evidence="2">FAS1 domain-containing protein</fullName>
    </recommendedName>
</protein>